<name>A0ABQ6N804_9STRA</name>
<evidence type="ECO:0000256" key="4">
    <source>
        <dbReference type="ARBA" id="ARBA00023212"/>
    </source>
</evidence>
<evidence type="ECO:0000256" key="1">
    <source>
        <dbReference type="ARBA" id="ARBA00004138"/>
    </source>
</evidence>
<evidence type="ECO:0000313" key="9">
    <source>
        <dbReference type="Proteomes" id="UP001165060"/>
    </source>
</evidence>
<evidence type="ECO:0000256" key="5">
    <source>
        <dbReference type="ARBA" id="ARBA00023273"/>
    </source>
</evidence>
<accession>A0ABQ6N804</accession>
<feature type="compositionally biased region" description="Polar residues" evidence="6">
    <location>
        <begin position="243"/>
        <end position="258"/>
    </location>
</feature>
<dbReference type="InterPro" id="IPR027012">
    <property type="entry name" value="Enkurin_dom"/>
</dbReference>
<evidence type="ECO:0000313" key="8">
    <source>
        <dbReference type="EMBL" id="GMI42054.1"/>
    </source>
</evidence>
<keyword evidence="9" id="KW-1185">Reference proteome</keyword>
<dbReference type="Proteomes" id="UP001165060">
    <property type="component" value="Unassembled WGS sequence"/>
</dbReference>
<gene>
    <name evidence="8" type="ORF">TeGR_g10240</name>
</gene>
<dbReference type="Pfam" id="PF13864">
    <property type="entry name" value="Enkurin"/>
    <property type="match status" value="1"/>
</dbReference>
<dbReference type="InterPro" id="IPR052102">
    <property type="entry name" value="Enkurin_domain-protein"/>
</dbReference>
<keyword evidence="5" id="KW-0966">Cell projection</keyword>
<evidence type="ECO:0000256" key="6">
    <source>
        <dbReference type="SAM" id="MobiDB-lite"/>
    </source>
</evidence>
<organism evidence="8 9">
    <name type="scientific">Tetraparma gracilis</name>
    <dbReference type="NCBI Taxonomy" id="2962635"/>
    <lineage>
        <taxon>Eukaryota</taxon>
        <taxon>Sar</taxon>
        <taxon>Stramenopiles</taxon>
        <taxon>Ochrophyta</taxon>
        <taxon>Bolidophyceae</taxon>
        <taxon>Parmales</taxon>
        <taxon>Triparmaceae</taxon>
        <taxon>Tetraparma</taxon>
    </lineage>
</organism>
<dbReference type="PANTHER" id="PTHR21490">
    <property type="entry name" value="ENKURIN-RELATED"/>
    <property type="match status" value="1"/>
</dbReference>
<evidence type="ECO:0000256" key="3">
    <source>
        <dbReference type="ARBA" id="ARBA00022490"/>
    </source>
</evidence>
<comment type="caution">
    <text evidence="8">The sequence shown here is derived from an EMBL/GenBank/DDBJ whole genome shotgun (WGS) entry which is preliminary data.</text>
</comment>
<keyword evidence="3" id="KW-0963">Cytoplasm</keyword>
<evidence type="ECO:0000256" key="2">
    <source>
        <dbReference type="ARBA" id="ARBA00004245"/>
    </source>
</evidence>
<comment type="subcellular location">
    <subcellularLocation>
        <location evidence="1">Cell projection</location>
        <location evidence="1">Cilium</location>
    </subcellularLocation>
    <subcellularLocation>
        <location evidence="2">Cytoplasm</location>
        <location evidence="2">Cytoskeleton</location>
    </subcellularLocation>
</comment>
<feature type="region of interest" description="Disordered" evidence="6">
    <location>
        <begin position="243"/>
        <end position="294"/>
    </location>
</feature>
<evidence type="ECO:0000259" key="7">
    <source>
        <dbReference type="PROSITE" id="PS51665"/>
    </source>
</evidence>
<sequence length="446" mass="48480">MSCACCSPSGLSPSPSLFYSSSRFHLHAVPGAAPGAASPFPLFDRALLLDHIHAEHEGVKAVVAATYVVSLKHMVKEMPLLFAPSAEELLPAPDAVSPLLGSHVAPAKEPPARPEGPAVPTLLLHGEHELKSRTTRTPAAGGGERQRHYQYQLVGENRRGGGVKWWEFGHMQVANSLFLTQVAPSAALEAAGAAVLDGVGEENALLEELPPEVHAGGPAVLHGTTATIGGGINHIKKGHVLSSTFGPASQAGPSSPQNYLKKGSRTQGRLHTNPGKYTRPREDEKKETVPRRDEKPVMGLRTNKNFITANAVEAILSVPQMPRNAKVDYLGKEDYGKVPDYLGNVKEEIRRENDMIDEYVSRQLSTGEDAPEEFDEMDEAEREALVNKLKTKWDAVNQKYQLASHRVNFTSFGDIAKKEGQEAELKQLENDIMMLQRAGSVMISEY</sequence>
<reference evidence="8 9" key="1">
    <citation type="journal article" date="2023" name="Commun. Biol.">
        <title>Genome analysis of Parmales, the sister group of diatoms, reveals the evolutionary specialization of diatoms from phago-mixotrophs to photoautotrophs.</title>
        <authorList>
            <person name="Ban H."/>
            <person name="Sato S."/>
            <person name="Yoshikawa S."/>
            <person name="Yamada K."/>
            <person name="Nakamura Y."/>
            <person name="Ichinomiya M."/>
            <person name="Sato N."/>
            <person name="Blanc-Mathieu R."/>
            <person name="Endo H."/>
            <person name="Kuwata A."/>
            <person name="Ogata H."/>
        </authorList>
    </citation>
    <scope>NUCLEOTIDE SEQUENCE [LARGE SCALE GENOMIC DNA]</scope>
</reference>
<feature type="domain" description="Enkurin" evidence="7">
    <location>
        <begin position="344"/>
        <end position="443"/>
    </location>
</feature>
<proteinExistence type="predicted"/>
<keyword evidence="4" id="KW-0206">Cytoskeleton</keyword>
<dbReference type="PANTHER" id="PTHR21490:SF0">
    <property type="entry name" value="ENKURIN"/>
    <property type="match status" value="1"/>
</dbReference>
<feature type="compositionally biased region" description="Basic and acidic residues" evidence="6">
    <location>
        <begin position="279"/>
        <end position="294"/>
    </location>
</feature>
<protein>
    <recommendedName>
        <fullName evidence="7">Enkurin domain-containing protein</fullName>
    </recommendedName>
</protein>
<dbReference type="PROSITE" id="PS51665">
    <property type="entry name" value="ENKURIN"/>
    <property type="match status" value="1"/>
</dbReference>
<dbReference type="EMBL" id="BRYB01002261">
    <property type="protein sequence ID" value="GMI42054.1"/>
    <property type="molecule type" value="Genomic_DNA"/>
</dbReference>